<organism evidence="3 4">
    <name type="scientific">Kribbella soli</name>
    <dbReference type="NCBI Taxonomy" id="1124743"/>
    <lineage>
        <taxon>Bacteria</taxon>
        <taxon>Bacillati</taxon>
        <taxon>Actinomycetota</taxon>
        <taxon>Actinomycetes</taxon>
        <taxon>Propionibacteriales</taxon>
        <taxon>Kribbellaceae</taxon>
        <taxon>Kribbella</taxon>
    </lineage>
</organism>
<dbReference type="EMBL" id="SJJZ01000001">
    <property type="protein sequence ID" value="TCC12405.1"/>
    <property type="molecule type" value="Genomic_DNA"/>
</dbReference>
<evidence type="ECO:0000313" key="3">
    <source>
        <dbReference type="EMBL" id="TCC12405.1"/>
    </source>
</evidence>
<dbReference type="OrthoDB" id="3871116at2"/>
<feature type="domain" description="HTH arsR-type" evidence="2">
    <location>
        <begin position="21"/>
        <end position="49"/>
    </location>
</feature>
<accession>A0A4R0HLN0</accession>
<keyword evidence="4" id="KW-1185">Reference proteome</keyword>
<dbReference type="CDD" id="cd00090">
    <property type="entry name" value="HTH_ARSR"/>
    <property type="match status" value="1"/>
</dbReference>
<dbReference type="Proteomes" id="UP000292346">
    <property type="component" value="Unassembled WGS sequence"/>
</dbReference>
<feature type="region of interest" description="Disordered" evidence="1">
    <location>
        <begin position="1"/>
        <end position="24"/>
    </location>
</feature>
<protein>
    <submittedName>
        <fullName evidence="3">Transcriptional regulator</fullName>
    </submittedName>
</protein>
<reference evidence="3 4" key="1">
    <citation type="submission" date="2019-02" db="EMBL/GenBank/DDBJ databases">
        <title>Kribbella capetownensis sp. nov. and Kribbella speibonae sp. nov., isolated from soil.</title>
        <authorList>
            <person name="Curtis S.M."/>
            <person name="Norton I."/>
            <person name="Everest G.J."/>
            <person name="Meyers P.R."/>
        </authorList>
    </citation>
    <scope>NUCLEOTIDE SEQUENCE [LARGE SCALE GENOMIC DNA]</scope>
    <source>
        <strain evidence="3 4">KCTC 29219</strain>
    </source>
</reference>
<dbReference type="Pfam" id="PF01022">
    <property type="entry name" value="HTH_5"/>
    <property type="match status" value="1"/>
</dbReference>
<dbReference type="InterPro" id="IPR036390">
    <property type="entry name" value="WH_DNA-bd_sf"/>
</dbReference>
<dbReference type="InterPro" id="IPR036388">
    <property type="entry name" value="WH-like_DNA-bd_sf"/>
</dbReference>
<comment type="caution">
    <text evidence="3">The sequence shown here is derived from an EMBL/GenBank/DDBJ whole genome shotgun (WGS) entry which is preliminary data.</text>
</comment>
<evidence type="ECO:0000259" key="2">
    <source>
        <dbReference type="Pfam" id="PF01022"/>
    </source>
</evidence>
<proteinExistence type="predicted"/>
<dbReference type="InterPro" id="IPR011991">
    <property type="entry name" value="ArsR-like_HTH"/>
</dbReference>
<evidence type="ECO:0000313" key="4">
    <source>
        <dbReference type="Proteomes" id="UP000292346"/>
    </source>
</evidence>
<dbReference type="AlphaFoldDB" id="A0A4R0HLN0"/>
<dbReference type="GO" id="GO:0003700">
    <property type="term" value="F:DNA-binding transcription factor activity"/>
    <property type="evidence" value="ECO:0007669"/>
    <property type="project" value="InterPro"/>
</dbReference>
<name>A0A4R0HLN0_9ACTN</name>
<evidence type="ECO:0000256" key="1">
    <source>
        <dbReference type="SAM" id="MobiDB-lite"/>
    </source>
</evidence>
<dbReference type="SUPFAM" id="SSF46785">
    <property type="entry name" value="Winged helix' DNA-binding domain"/>
    <property type="match status" value="1"/>
</dbReference>
<dbReference type="Gene3D" id="1.10.10.10">
    <property type="entry name" value="Winged helix-like DNA-binding domain superfamily/Winged helix DNA-binding domain"/>
    <property type="match status" value="1"/>
</dbReference>
<dbReference type="InterPro" id="IPR001845">
    <property type="entry name" value="HTH_ArsR_DNA-bd_dom"/>
</dbReference>
<gene>
    <name evidence="3" type="ORF">E0H45_06660</name>
</gene>
<sequence length="113" mass="11330">MSSAEPAPPCWTASPTPPAPTSELAQRLDISPASTSEQTRILRDAGLIASDRDGRRVVHTAPELGPASSARAHDAFRPLSGVGDAHALDCSGGEGPAGGGEALVVAAVEGAHD</sequence>